<reference evidence="6 7" key="1">
    <citation type="submission" date="2024-01" db="EMBL/GenBank/DDBJ databases">
        <title>The genomes of 5 underutilized Papilionoideae crops provide insights into root nodulation and disease resistanc.</title>
        <authorList>
            <person name="Yuan L."/>
        </authorList>
    </citation>
    <scope>NUCLEOTIDE SEQUENCE [LARGE SCALE GENOMIC DNA]</scope>
    <source>
        <strain evidence="6">ZHUSHIDOU_FW_LH</strain>
        <tissue evidence="6">Leaf</tissue>
    </source>
</reference>
<dbReference type="AlphaFoldDB" id="A0AAN9I6G8"/>
<dbReference type="SMART" id="SM00543">
    <property type="entry name" value="MIF4G"/>
    <property type="match status" value="1"/>
</dbReference>
<dbReference type="InterPro" id="IPR016024">
    <property type="entry name" value="ARM-type_fold"/>
</dbReference>
<dbReference type="SUPFAM" id="SSF48371">
    <property type="entry name" value="ARM repeat"/>
    <property type="match status" value="2"/>
</dbReference>
<evidence type="ECO:0000313" key="6">
    <source>
        <dbReference type="EMBL" id="KAK7269318.1"/>
    </source>
</evidence>
<dbReference type="Pfam" id="PF02854">
    <property type="entry name" value="MIF4G"/>
    <property type="match status" value="1"/>
</dbReference>
<evidence type="ECO:0000259" key="5">
    <source>
        <dbReference type="PROSITE" id="PS51366"/>
    </source>
</evidence>
<proteinExistence type="inferred from homology"/>
<dbReference type="PANTHER" id="PTHR23253:SF53">
    <property type="entry name" value="EUKARYOTIC TRANSLATION INITIATION FACTOR ISOFORM 4G-1"/>
    <property type="match status" value="1"/>
</dbReference>
<evidence type="ECO:0000256" key="1">
    <source>
        <dbReference type="ARBA" id="ARBA00005775"/>
    </source>
</evidence>
<dbReference type="Proteomes" id="UP001372338">
    <property type="component" value="Unassembled WGS sequence"/>
</dbReference>
<keyword evidence="3" id="KW-0810">Translation regulation</keyword>
<accession>A0AAN9I6G8</accession>
<evidence type="ECO:0000256" key="3">
    <source>
        <dbReference type="ARBA" id="ARBA00022845"/>
    </source>
</evidence>
<feature type="domain" description="MI" evidence="5">
    <location>
        <begin position="204"/>
        <end position="327"/>
    </location>
</feature>
<gene>
    <name evidence="6" type="ORF">RIF29_22042</name>
</gene>
<keyword evidence="4" id="KW-0648">Protein biosynthesis</keyword>
<evidence type="ECO:0000256" key="4">
    <source>
        <dbReference type="ARBA" id="ARBA00022917"/>
    </source>
</evidence>
<protein>
    <recommendedName>
        <fullName evidence="5">MI domain-containing protein</fullName>
    </recommendedName>
</protein>
<dbReference type="GO" id="GO:0016281">
    <property type="term" value="C:eukaryotic translation initiation factor 4F complex"/>
    <property type="evidence" value="ECO:0007669"/>
    <property type="project" value="TreeGrafter"/>
</dbReference>
<dbReference type="Pfam" id="PF02847">
    <property type="entry name" value="MA3"/>
    <property type="match status" value="1"/>
</dbReference>
<organism evidence="6 7">
    <name type="scientific">Crotalaria pallida</name>
    <name type="common">Smooth rattlebox</name>
    <name type="synonym">Crotalaria striata</name>
    <dbReference type="NCBI Taxonomy" id="3830"/>
    <lineage>
        <taxon>Eukaryota</taxon>
        <taxon>Viridiplantae</taxon>
        <taxon>Streptophyta</taxon>
        <taxon>Embryophyta</taxon>
        <taxon>Tracheophyta</taxon>
        <taxon>Spermatophyta</taxon>
        <taxon>Magnoliopsida</taxon>
        <taxon>eudicotyledons</taxon>
        <taxon>Gunneridae</taxon>
        <taxon>Pentapetalae</taxon>
        <taxon>rosids</taxon>
        <taxon>fabids</taxon>
        <taxon>Fabales</taxon>
        <taxon>Fabaceae</taxon>
        <taxon>Papilionoideae</taxon>
        <taxon>50 kb inversion clade</taxon>
        <taxon>genistoids sensu lato</taxon>
        <taxon>core genistoids</taxon>
        <taxon>Crotalarieae</taxon>
        <taxon>Crotalaria</taxon>
    </lineage>
</organism>
<dbReference type="EMBL" id="JAYWIO010000004">
    <property type="protein sequence ID" value="KAK7269318.1"/>
    <property type="molecule type" value="Genomic_DNA"/>
</dbReference>
<name>A0AAN9I6G8_CROPI</name>
<keyword evidence="7" id="KW-1185">Reference proteome</keyword>
<dbReference type="PROSITE" id="PS51366">
    <property type="entry name" value="MI"/>
    <property type="match status" value="1"/>
</dbReference>
<evidence type="ECO:0000313" key="7">
    <source>
        <dbReference type="Proteomes" id="UP001372338"/>
    </source>
</evidence>
<comment type="similarity">
    <text evidence="1">Belongs to the eukaryotic initiation factor 4G family.</text>
</comment>
<dbReference type="GO" id="GO:0006417">
    <property type="term" value="P:regulation of translation"/>
    <property type="evidence" value="ECO:0007669"/>
    <property type="project" value="UniProtKB-KW"/>
</dbReference>
<sequence length="352" mass="39639">MKGDQMLVTAGITTANMLKEFITVIFNKAVEDPTYCPIYSQLLCDLNSKLPPLPSEQPDGKEITVKMVLLNICLDFLQCTDKEMATYSGNIRFISELLKQKLVPEWIIHHIVQELFETAEPADEIVEALCMFFKTIGKQLDESPKSSSLIKSMYFNKLKELRENPKLAPRLRSMIYDVLDLRSNNWIPSSPIPAAELNTDDVQILHSKIVSILEEYFSGGNLDEALKCVEELHSPTYHPDIVKEAVSIALLRKGLPCVEPVVNLFKFLFVKKVLSDADISTGFAWFGSLVDDIGIELPFAPCIFGEIIGELVFDGVLDFAVVIEILNRVNDYRFQIDIFDAAVCIIRQAVLD</sequence>
<dbReference type="PANTHER" id="PTHR23253">
    <property type="entry name" value="EUKARYOTIC TRANSLATION INITIATION FACTOR 4 GAMMA"/>
    <property type="match status" value="1"/>
</dbReference>
<dbReference type="SMART" id="SM00544">
    <property type="entry name" value="MA3"/>
    <property type="match status" value="1"/>
</dbReference>
<dbReference type="GO" id="GO:0003743">
    <property type="term" value="F:translation initiation factor activity"/>
    <property type="evidence" value="ECO:0007669"/>
    <property type="project" value="UniProtKB-KW"/>
</dbReference>
<keyword evidence="2" id="KW-0396">Initiation factor</keyword>
<dbReference type="InterPro" id="IPR003891">
    <property type="entry name" value="Initiation_fac_eIF4g_MI"/>
</dbReference>
<dbReference type="GO" id="GO:0003729">
    <property type="term" value="F:mRNA binding"/>
    <property type="evidence" value="ECO:0007669"/>
    <property type="project" value="TreeGrafter"/>
</dbReference>
<dbReference type="Gene3D" id="1.25.40.180">
    <property type="match status" value="2"/>
</dbReference>
<comment type="caution">
    <text evidence="6">The sequence shown here is derived from an EMBL/GenBank/DDBJ whole genome shotgun (WGS) entry which is preliminary data.</text>
</comment>
<dbReference type="InterPro" id="IPR003890">
    <property type="entry name" value="MIF4G-like_typ-3"/>
</dbReference>
<evidence type="ECO:0000256" key="2">
    <source>
        <dbReference type="ARBA" id="ARBA00022540"/>
    </source>
</evidence>